<feature type="compositionally biased region" description="Polar residues" evidence="5">
    <location>
        <begin position="487"/>
        <end position="499"/>
    </location>
</feature>
<feature type="compositionally biased region" description="Polar residues" evidence="5">
    <location>
        <begin position="413"/>
        <end position="428"/>
    </location>
</feature>
<comment type="caution">
    <text evidence="6">The sequence shown here is derived from an EMBL/GenBank/DDBJ whole genome shotgun (WGS) entry which is preliminary data.</text>
</comment>
<feature type="repeat" description="TPR" evidence="3">
    <location>
        <begin position="250"/>
        <end position="283"/>
    </location>
</feature>
<dbReference type="GO" id="GO:0072423">
    <property type="term" value="P:response to DNA damage checkpoint signaling"/>
    <property type="evidence" value="ECO:0007669"/>
    <property type="project" value="InterPro"/>
</dbReference>
<dbReference type="SMART" id="SM00028">
    <property type="entry name" value="TPR"/>
    <property type="match status" value="5"/>
</dbReference>
<dbReference type="InterPro" id="IPR013105">
    <property type="entry name" value="TPR_2"/>
</dbReference>
<proteinExistence type="predicted"/>
<evidence type="ECO:0000256" key="3">
    <source>
        <dbReference type="PROSITE-ProRule" id="PRU00339"/>
    </source>
</evidence>
<feature type="region of interest" description="Disordered" evidence="5">
    <location>
        <begin position="487"/>
        <end position="540"/>
    </location>
</feature>
<dbReference type="SUPFAM" id="SSF52047">
    <property type="entry name" value="RNI-like"/>
    <property type="match status" value="1"/>
</dbReference>
<keyword evidence="4" id="KW-0175">Coiled coil</keyword>
<keyword evidence="7" id="KW-1185">Reference proteome</keyword>
<dbReference type="InterPro" id="IPR032675">
    <property type="entry name" value="LRR_dom_sf"/>
</dbReference>
<feature type="region of interest" description="Disordered" evidence="5">
    <location>
        <begin position="413"/>
        <end position="446"/>
    </location>
</feature>
<organism evidence="6 7">
    <name type="scientific">Musa balbisiana</name>
    <name type="common">Banana</name>
    <dbReference type="NCBI Taxonomy" id="52838"/>
    <lineage>
        <taxon>Eukaryota</taxon>
        <taxon>Viridiplantae</taxon>
        <taxon>Streptophyta</taxon>
        <taxon>Embryophyta</taxon>
        <taxon>Tracheophyta</taxon>
        <taxon>Spermatophyta</taxon>
        <taxon>Magnoliopsida</taxon>
        <taxon>Liliopsida</taxon>
        <taxon>Zingiberales</taxon>
        <taxon>Musaceae</taxon>
        <taxon>Musa</taxon>
    </lineage>
</organism>
<dbReference type="Gene3D" id="3.80.10.10">
    <property type="entry name" value="Ribonuclease Inhibitor"/>
    <property type="match status" value="1"/>
</dbReference>
<dbReference type="STRING" id="52838.A0A4S8JYJ2"/>
<dbReference type="Pfam" id="PF07719">
    <property type="entry name" value="TPR_2"/>
    <property type="match status" value="1"/>
</dbReference>
<dbReference type="Gene3D" id="1.25.40.10">
    <property type="entry name" value="Tetratricopeptide repeat domain"/>
    <property type="match status" value="2"/>
</dbReference>
<gene>
    <name evidence="6" type="ORF">C4D60_Mb05t24550</name>
</gene>
<evidence type="ECO:0000256" key="1">
    <source>
        <dbReference type="ARBA" id="ARBA00022737"/>
    </source>
</evidence>
<dbReference type="GO" id="GO:0009933">
    <property type="term" value="P:meristem structural organization"/>
    <property type="evidence" value="ECO:0007669"/>
    <property type="project" value="InterPro"/>
</dbReference>
<dbReference type="SUPFAM" id="SSF48452">
    <property type="entry name" value="TPR-like"/>
    <property type="match status" value="2"/>
</dbReference>
<dbReference type="AlphaFoldDB" id="A0A4S8JYJ2"/>
<dbReference type="PANTHER" id="PTHR47684">
    <property type="entry name" value="PROTEIN TONSOKU"/>
    <property type="match status" value="1"/>
</dbReference>
<dbReference type="GO" id="GO:0005634">
    <property type="term" value="C:nucleus"/>
    <property type="evidence" value="ECO:0007669"/>
    <property type="project" value="InterPro"/>
</dbReference>
<dbReference type="InterPro" id="IPR011990">
    <property type="entry name" value="TPR-like_helical_dom_sf"/>
</dbReference>
<feature type="compositionally biased region" description="Basic and acidic residues" evidence="5">
    <location>
        <begin position="500"/>
        <end position="511"/>
    </location>
</feature>
<reference evidence="6 7" key="1">
    <citation type="journal article" date="2019" name="Nat. Plants">
        <title>Genome sequencing of Musa balbisiana reveals subgenome evolution and function divergence in polyploid bananas.</title>
        <authorList>
            <person name="Yao X."/>
        </authorList>
    </citation>
    <scope>NUCLEOTIDE SEQUENCE [LARGE SCALE GENOMIC DNA]</scope>
    <source>
        <strain evidence="7">cv. DH-PKW</strain>
        <tissue evidence="6">Leaves</tissue>
    </source>
</reference>
<feature type="compositionally biased region" description="Acidic residues" evidence="5">
    <location>
        <begin position="521"/>
        <end position="530"/>
    </location>
</feature>
<dbReference type="Pfam" id="PF13181">
    <property type="entry name" value="TPR_8"/>
    <property type="match status" value="1"/>
</dbReference>
<keyword evidence="1" id="KW-0677">Repeat</keyword>
<evidence type="ECO:0008006" key="8">
    <source>
        <dbReference type="Google" id="ProtNLM"/>
    </source>
</evidence>
<dbReference type="PROSITE" id="PS50005">
    <property type="entry name" value="TPR"/>
    <property type="match status" value="1"/>
</dbReference>
<accession>A0A4S8JYJ2</accession>
<protein>
    <recommendedName>
        <fullName evidence="8">Protein TONSOKU</fullName>
    </recommendedName>
</protein>
<dbReference type="InterPro" id="IPR044227">
    <property type="entry name" value="TONSOKU"/>
</dbReference>
<dbReference type="FunFam" id="1.25.40.10:FF:000961">
    <property type="entry name" value="Protein TONSOKU"/>
    <property type="match status" value="1"/>
</dbReference>
<evidence type="ECO:0000313" key="7">
    <source>
        <dbReference type="Proteomes" id="UP000317650"/>
    </source>
</evidence>
<evidence type="ECO:0000313" key="6">
    <source>
        <dbReference type="EMBL" id="THU67430.1"/>
    </source>
</evidence>
<dbReference type="Proteomes" id="UP000317650">
    <property type="component" value="Chromosome 5"/>
</dbReference>
<dbReference type="GO" id="GO:0040029">
    <property type="term" value="P:epigenetic regulation of gene expression"/>
    <property type="evidence" value="ECO:0007669"/>
    <property type="project" value="InterPro"/>
</dbReference>
<evidence type="ECO:0000256" key="4">
    <source>
        <dbReference type="SAM" id="Coils"/>
    </source>
</evidence>
<name>A0A4S8JYJ2_MUSBA</name>
<dbReference type="SMART" id="SM00368">
    <property type="entry name" value="LRR_RI"/>
    <property type="match status" value="2"/>
</dbReference>
<sequence length="908" mass="101370">MGRGEEEELRAARRGYKEAARVGNHEEKARWANELGDIHKRRGEYVEALRWLRVDYDISSKHLPQKQLLPTCQSIGEVYLRLNRLKEALVYQKKHLQLAKDSDDLIEQQRASTQLGRTYHQIFTETESDHHALRNAKKYFKLAMKIAFTLKETPPSMKSGFFLKEFIDAHNNIGMLEMDLDNYEEAEKILLQGLKICDDEEVSQHDDARSRLHHNLGYLYTELRKWSTAREHIERDILICKKICHLQGEAKGFINLAELHHRVQKYDDAIRCYQKALDLAKCLEDEDALVNQINQNIKTVKEAAKVLEQLNKDEQKLKKLMRTTSDARGTSKERKCLLEQNTCLDGLIEKARIIFAWPKGQALVKINIGQILDASGDWAGALEAFEEGYRKLQQDIQMLKSLLKEDALKDQQSDYCSETETEGGNLSTDILGLSASQDSDDSAKSRPSLLACVEDLDDDVPLASLGHSSKSSAKIKMSQLDSLGVRTNASSNHAQASSRDLSKSRDDQQHVDRKRVRVVLSDDEADDPDEMYGSRQKLHRSSEFVTAPDRVVLICQDAPHSSDSKDELSASAPIYIEESTCSFKCKSPNFTVDNEADFGSSNDAGIAIASKSAASWSKLRNVEVADRLQQSQNGAGWVPKRLMKLYIDSCEKLSESTNMKLLKKLYNLEDGAIRVIEAVCTGPQELVRLDLSYCGLTSHAFAKACQGFVLLGGILEMNITGNSINQEVRDALASALMDPKCSLRSLVLGNCQLGLVGMVQIIQALAENESLEELHLAENADAQEIIPLKSDVGGLEVADSEDEAIMEEQPLLCGPDASCASSCRRRSSVCGQPIQELSEAITSARNLQMLNLSQNKFSQEAIDSLYAAWSSPPRCNDGKSSKHVNADIVHFSVNGKKCCGVRPCCIRD</sequence>
<evidence type="ECO:0000256" key="5">
    <source>
        <dbReference type="SAM" id="MobiDB-lite"/>
    </source>
</evidence>
<feature type="coiled-coil region" evidence="4">
    <location>
        <begin position="283"/>
        <end position="327"/>
    </location>
</feature>
<dbReference type="EMBL" id="PYDT01000003">
    <property type="protein sequence ID" value="THU67430.1"/>
    <property type="molecule type" value="Genomic_DNA"/>
</dbReference>
<evidence type="ECO:0000256" key="2">
    <source>
        <dbReference type="ARBA" id="ARBA00022803"/>
    </source>
</evidence>
<dbReference type="InterPro" id="IPR019734">
    <property type="entry name" value="TPR_rpt"/>
</dbReference>
<dbReference type="PANTHER" id="PTHR47684:SF1">
    <property type="entry name" value="PROTEIN TONSOKU"/>
    <property type="match status" value="1"/>
</dbReference>
<keyword evidence="2 3" id="KW-0802">TPR repeat</keyword>